<proteinExistence type="inferred from homology"/>
<comment type="subcellular location">
    <subcellularLocation>
        <location evidence="1">Cell membrane</location>
        <topology evidence="1">Multi-pass membrane protein</topology>
    </subcellularLocation>
</comment>
<evidence type="ECO:0000313" key="8">
    <source>
        <dbReference type="EMBL" id="SNS94261.1"/>
    </source>
</evidence>
<evidence type="ECO:0000313" key="9">
    <source>
        <dbReference type="Proteomes" id="UP000198327"/>
    </source>
</evidence>
<dbReference type="InterPro" id="IPR050360">
    <property type="entry name" value="MFS_Sugar_Transporters"/>
</dbReference>
<dbReference type="Pfam" id="PF00083">
    <property type="entry name" value="Sugar_tr"/>
    <property type="match status" value="1"/>
</dbReference>
<dbReference type="Proteomes" id="UP000198327">
    <property type="component" value="Unassembled WGS sequence"/>
</dbReference>
<dbReference type="Gene3D" id="1.20.1250.20">
    <property type="entry name" value="MFS general substrate transporter like domains"/>
    <property type="match status" value="1"/>
</dbReference>
<dbReference type="OrthoDB" id="9787026at2"/>
<name>A0A239IL44_9NOCA</name>
<feature type="transmembrane region" description="Helical" evidence="6">
    <location>
        <begin position="302"/>
        <end position="324"/>
    </location>
</feature>
<dbReference type="InterPro" id="IPR005828">
    <property type="entry name" value="MFS_sugar_transport-like"/>
</dbReference>
<keyword evidence="9" id="KW-1185">Reference proteome</keyword>
<sequence>MRSLTINSVRDINDLIDLEDIRTRRHKLLLILGLGGIAFEAFYLAVLSAGTSPMTEQLGLSANEVGLVSSYGYIATLIAALTCGFLADRFGRVKLMVAAKIVAVIALIIMAAAPDFLILVLGRCLAGAAYGIDLGVAMAYLAEFLPKLRRHLLNFWQAQWYISSSFALLVVLGLYNFDLGLNIWRWSLAAAAVFAVIVTVGQMFFMPESPRWLAEKNDLGRLEKSLNQVYEIQPVFPASGVLAPDVDRPDTGKWSDLFSKTYRKRTILANGVTAMQALQYYAVAFYLPVIALTLFGGGFGEAIFGSVVFNVFGIIGGIASIWVARKLGAHGAAMYGFLAVAAMILVLGIFFDSLPTVLMFLVPAMFIFFHSAGPGVSGLTMAAMAYPSNLRGRGGQIATVSQSLGGIVGLYAFPNMVDAYGLSTTITIFAIVPLVGAAICRAIMWEPFDAGDAVALEADAKIGKPLEGQSA</sequence>
<evidence type="ECO:0000256" key="4">
    <source>
        <dbReference type="ARBA" id="ARBA00022989"/>
    </source>
</evidence>
<dbReference type="GO" id="GO:0005351">
    <property type="term" value="F:carbohydrate:proton symporter activity"/>
    <property type="evidence" value="ECO:0007669"/>
    <property type="project" value="TreeGrafter"/>
</dbReference>
<feature type="transmembrane region" description="Helical" evidence="6">
    <location>
        <begin position="278"/>
        <end position="296"/>
    </location>
</feature>
<comment type="similarity">
    <text evidence="2">Belongs to the major facilitator superfamily. Sugar transporter (TC 2.A.1.1) family.</text>
</comment>
<dbReference type="InterPro" id="IPR036259">
    <property type="entry name" value="MFS_trans_sf"/>
</dbReference>
<feature type="transmembrane region" description="Helical" evidence="6">
    <location>
        <begin position="331"/>
        <end position="351"/>
    </location>
</feature>
<dbReference type="PANTHER" id="PTHR48022:SF2">
    <property type="entry name" value="PLASTIDIC GLUCOSE TRANSPORTER 4"/>
    <property type="match status" value="1"/>
</dbReference>
<feature type="transmembrane region" description="Helical" evidence="6">
    <location>
        <begin position="158"/>
        <end position="177"/>
    </location>
</feature>
<evidence type="ECO:0000259" key="7">
    <source>
        <dbReference type="PROSITE" id="PS50850"/>
    </source>
</evidence>
<keyword evidence="4 6" id="KW-1133">Transmembrane helix</keyword>
<dbReference type="SUPFAM" id="SSF103473">
    <property type="entry name" value="MFS general substrate transporter"/>
    <property type="match status" value="1"/>
</dbReference>
<gene>
    <name evidence="8" type="ORF">SAMN05421642_107110</name>
</gene>
<evidence type="ECO:0000256" key="3">
    <source>
        <dbReference type="ARBA" id="ARBA00022692"/>
    </source>
</evidence>
<dbReference type="EMBL" id="FZOW01000007">
    <property type="protein sequence ID" value="SNS94261.1"/>
    <property type="molecule type" value="Genomic_DNA"/>
</dbReference>
<dbReference type="PANTHER" id="PTHR48022">
    <property type="entry name" value="PLASTIDIC GLUCOSE TRANSPORTER 4"/>
    <property type="match status" value="1"/>
</dbReference>
<evidence type="ECO:0000256" key="5">
    <source>
        <dbReference type="ARBA" id="ARBA00023136"/>
    </source>
</evidence>
<reference evidence="9" key="1">
    <citation type="submission" date="2017-06" db="EMBL/GenBank/DDBJ databases">
        <authorList>
            <person name="Varghese N."/>
            <person name="Submissions S."/>
        </authorList>
    </citation>
    <scope>NUCLEOTIDE SEQUENCE [LARGE SCALE GENOMIC DNA]</scope>
    <source>
        <strain evidence="9">JCM 23211</strain>
    </source>
</reference>
<feature type="transmembrane region" description="Helical" evidence="6">
    <location>
        <begin position="99"/>
        <end position="121"/>
    </location>
</feature>
<dbReference type="RefSeq" id="WP_089246979.1">
    <property type="nucleotide sequence ID" value="NZ_FZOW01000007.1"/>
</dbReference>
<feature type="transmembrane region" description="Helical" evidence="6">
    <location>
        <begin position="357"/>
        <end position="382"/>
    </location>
</feature>
<feature type="transmembrane region" description="Helical" evidence="6">
    <location>
        <begin position="70"/>
        <end position="87"/>
    </location>
</feature>
<feature type="transmembrane region" description="Helical" evidence="6">
    <location>
        <begin position="394"/>
        <end position="413"/>
    </location>
</feature>
<keyword evidence="5 6" id="KW-0472">Membrane</keyword>
<feature type="transmembrane region" description="Helical" evidence="6">
    <location>
        <begin position="28"/>
        <end position="50"/>
    </location>
</feature>
<dbReference type="GO" id="GO:0005886">
    <property type="term" value="C:plasma membrane"/>
    <property type="evidence" value="ECO:0007669"/>
    <property type="project" value="UniProtKB-SubCell"/>
</dbReference>
<evidence type="ECO:0000256" key="2">
    <source>
        <dbReference type="ARBA" id="ARBA00010992"/>
    </source>
</evidence>
<dbReference type="PROSITE" id="PS00217">
    <property type="entry name" value="SUGAR_TRANSPORT_2"/>
    <property type="match status" value="1"/>
</dbReference>
<dbReference type="InterPro" id="IPR005829">
    <property type="entry name" value="Sugar_transporter_CS"/>
</dbReference>
<keyword evidence="3 6" id="KW-0812">Transmembrane</keyword>
<organism evidence="8 9">
    <name type="scientific">Rhodococcoides kyotonense</name>
    <dbReference type="NCBI Taxonomy" id="398843"/>
    <lineage>
        <taxon>Bacteria</taxon>
        <taxon>Bacillati</taxon>
        <taxon>Actinomycetota</taxon>
        <taxon>Actinomycetes</taxon>
        <taxon>Mycobacteriales</taxon>
        <taxon>Nocardiaceae</taxon>
        <taxon>Rhodococcoides</taxon>
    </lineage>
</organism>
<dbReference type="PROSITE" id="PS50850">
    <property type="entry name" value="MFS"/>
    <property type="match status" value="1"/>
</dbReference>
<feature type="transmembrane region" description="Helical" evidence="6">
    <location>
        <begin position="183"/>
        <end position="206"/>
    </location>
</feature>
<evidence type="ECO:0000256" key="1">
    <source>
        <dbReference type="ARBA" id="ARBA00004651"/>
    </source>
</evidence>
<dbReference type="InterPro" id="IPR020846">
    <property type="entry name" value="MFS_dom"/>
</dbReference>
<evidence type="ECO:0000256" key="6">
    <source>
        <dbReference type="SAM" id="Phobius"/>
    </source>
</evidence>
<feature type="transmembrane region" description="Helical" evidence="6">
    <location>
        <begin position="419"/>
        <end position="440"/>
    </location>
</feature>
<accession>A0A239IL44</accession>
<dbReference type="AlphaFoldDB" id="A0A239IL44"/>
<feature type="domain" description="Major facilitator superfamily (MFS) profile" evidence="7">
    <location>
        <begin position="29"/>
        <end position="448"/>
    </location>
</feature>
<protein>
    <submittedName>
        <fullName evidence="8">Sugar phosphate permease</fullName>
    </submittedName>
</protein>